<proteinExistence type="predicted"/>
<protein>
    <submittedName>
        <fullName evidence="2">Hydrogenase subunit, putative</fullName>
    </submittedName>
</protein>
<gene>
    <name evidence="2" type="ordered locus">Daud_1101</name>
</gene>
<accession>B1I3Q4</accession>
<dbReference type="InterPro" id="IPR001268">
    <property type="entry name" value="NADH_UbQ_OxRdtase_30kDa_su"/>
</dbReference>
<reference evidence="2 3" key="2">
    <citation type="journal article" date="2008" name="Science">
        <title>Environmental genomics reveals a single-species ecosystem deep within Earth.</title>
        <authorList>
            <person name="Chivian D."/>
            <person name="Brodie E.L."/>
            <person name="Alm E.J."/>
            <person name="Culley D.E."/>
            <person name="Dehal P.S."/>
            <person name="Desantis T.Z."/>
            <person name="Gihring T.M."/>
            <person name="Lapidus A."/>
            <person name="Lin L.H."/>
            <person name="Lowry S.R."/>
            <person name="Moser D.P."/>
            <person name="Richardson P.M."/>
            <person name="Southam G."/>
            <person name="Wanger G."/>
            <person name="Pratt L.M."/>
            <person name="Andersen G.L."/>
            <person name="Hazen T.C."/>
            <person name="Brockman F.J."/>
            <person name="Arkin A.P."/>
            <person name="Onstott T.C."/>
        </authorList>
    </citation>
    <scope>NUCLEOTIDE SEQUENCE [LARGE SCALE GENOMIC DNA]</scope>
    <source>
        <strain evidence="2 3">MP104C</strain>
    </source>
</reference>
<evidence type="ECO:0000313" key="3">
    <source>
        <dbReference type="Proteomes" id="UP000008544"/>
    </source>
</evidence>
<dbReference type="HOGENOM" id="CLU_145298_1_0_9"/>
<reference evidence="3" key="1">
    <citation type="submission" date="2007-10" db="EMBL/GenBank/DDBJ databases">
        <title>Complete sequence of chromosome of Desulforudis audaxviator MP104C.</title>
        <authorList>
            <person name="Copeland A."/>
            <person name="Lucas S."/>
            <person name="Lapidus A."/>
            <person name="Barry K."/>
            <person name="Glavina del Rio T."/>
            <person name="Dalin E."/>
            <person name="Tice H."/>
            <person name="Bruce D."/>
            <person name="Pitluck S."/>
            <person name="Lowry S.R."/>
            <person name="Larimer F."/>
            <person name="Land M.L."/>
            <person name="Hauser L."/>
            <person name="Kyrpides N."/>
            <person name="Ivanova N.N."/>
            <person name="Richardson P."/>
        </authorList>
    </citation>
    <scope>NUCLEOTIDE SEQUENCE [LARGE SCALE GENOMIC DNA]</scope>
    <source>
        <strain evidence="3">MP104C</strain>
    </source>
</reference>
<sequence length="120" mass="13244">MDTITVGKAELGFAVQRLLDENSRLVTAVCLDQEEHFVVKYFFHKDPDLVCLAVKVGKDEELPGISGLHLNAALIENEMKEFFGINITGIALDFGGRLLLCEDSPRAPLLKTQPETQTEG</sequence>
<dbReference type="Gene3D" id="3.30.460.80">
    <property type="entry name" value="NADH:ubiquinone oxidoreductase, 30kDa subunit"/>
    <property type="match status" value="1"/>
</dbReference>
<organism evidence="2 3">
    <name type="scientific">Desulforudis audaxviator (strain MP104C)</name>
    <dbReference type="NCBI Taxonomy" id="477974"/>
    <lineage>
        <taxon>Bacteria</taxon>
        <taxon>Bacillati</taxon>
        <taxon>Bacillota</taxon>
        <taxon>Clostridia</taxon>
        <taxon>Thermoanaerobacterales</taxon>
        <taxon>Candidatus Desulforudaceae</taxon>
        <taxon>Candidatus Desulforudis</taxon>
    </lineage>
</organism>
<dbReference type="Proteomes" id="UP000008544">
    <property type="component" value="Chromosome"/>
</dbReference>
<dbReference type="EMBL" id="CP000860">
    <property type="protein sequence ID" value="ACA59612.1"/>
    <property type="molecule type" value="Genomic_DNA"/>
</dbReference>
<dbReference type="eggNOG" id="COG0852">
    <property type="taxonomic scope" value="Bacteria"/>
</dbReference>
<name>B1I3Q4_DESAP</name>
<dbReference type="GO" id="GO:0008137">
    <property type="term" value="F:NADH dehydrogenase (ubiquinone) activity"/>
    <property type="evidence" value="ECO:0007669"/>
    <property type="project" value="InterPro"/>
</dbReference>
<dbReference type="KEGG" id="dau:Daud_1101"/>
<dbReference type="RefSeq" id="WP_012302198.1">
    <property type="nucleotide sequence ID" value="NC_010424.1"/>
</dbReference>
<dbReference type="AlphaFoldDB" id="B1I3Q4"/>
<feature type="domain" description="NADH:ubiquinone oxidoreductase 30kDa subunit" evidence="1">
    <location>
        <begin position="5"/>
        <end position="118"/>
    </location>
</feature>
<evidence type="ECO:0000259" key="1">
    <source>
        <dbReference type="Pfam" id="PF00329"/>
    </source>
</evidence>
<dbReference type="STRING" id="477974.Daud_1101"/>
<evidence type="ECO:0000313" key="2">
    <source>
        <dbReference type="EMBL" id="ACA59612.1"/>
    </source>
</evidence>
<dbReference type="InterPro" id="IPR037232">
    <property type="entry name" value="NADH_quin_OxRdtase_su_C/D-like"/>
</dbReference>
<keyword evidence="3" id="KW-1185">Reference proteome</keyword>
<dbReference type="OrthoDB" id="3178054at2"/>
<dbReference type="Pfam" id="PF00329">
    <property type="entry name" value="Complex1_30kDa"/>
    <property type="match status" value="1"/>
</dbReference>
<dbReference type="SUPFAM" id="SSF143243">
    <property type="entry name" value="Nqo5-like"/>
    <property type="match status" value="1"/>
</dbReference>